<dbReference type="EMBL" id="ML736774">
    <property type="protein sequence ID" value="KAE8403694.1"/>
    <property type="molecule type" value="Genomic_DNA"/>
</dbReference>
<dbReference type="AlphaFoldDB" id="A0A5N7DBU1"/>
<evidence type="ECO:0000313" key="1">
    <source>
        <dbReference type="EMBL" id="KAE8403694.1"/>
    </source>
</evidence>
<proteinExistence type="predicted"/>
<organism evidence="1 2">
    <name type="scientific">Aspergillus pseudonomiae</name>
    <dbReference type="NCBI Taxonomy" id="1506151"/>
    <lineage>
        <taxon>Eukaryota</taxon>
        <taxon>Fungi</taxon>
        <taxon>Dikarya</taxon>
        <taxon>Ascomycota</taxon>
        <taxon>Pezizomycotina</taxon>
        <taxon>Eurotiomycetes</taxon>
        <taxon>Eurotiomycetidae</taxon>
        <taxon>Eurotiales</taxon>
        <taxon>Aspergillaceae</taxon>
        <taxon>Aspergillus</taxon>
        <taxon>Aspergillus subgen. Circumdati</taxon>
    </lineage>
</organism>
<reference evidence="1 2" key="1">
    <citation type="submission" date="2019-04" db="EMBL/GenBank/DDBJ databases">
        <authorList>
            <consortium name="DOE Joint Genome Institute"/>
            <person name="Mondo S."/>
            <person name="Kjaerbolling I."/>
            <person name="Vesth T."/>
            <person name="Frisvad J.C."/>
            <person name="Nybo J.L."/>
            <person name="Theobald S."/>
            <person name="Kildgaard S."/>
            <person name="Isbrandt T."/>
            <person name="Kuo A."/>
            <person name="Sato A."/>
            <person name="Lyhne E.K."/>
            <person name="Kogle M.E."/>
            <person name="Wiebenga A."/>
            <person name="Kun R.S."/>
            <person name="Lubbers R.J."/>
            <person name="Makela M.R."/>
            <person name="Barry K."/>
            <person name="Chovatia M."/>
            <person name="Clum A."/>
            <person name="Daum C."/>
            <person name="Haridas S."/>
            <person name="He G."/>
            <person name="LaButti K."/>
            <person name="Lipzen A."/>
            <person name="Riley R."/>
            <person name="Salamov A."/>
            <person name="Simmons B.A."/>
            <person name="Magnuson J.K."/>
            <person name="Henrissat B."/>
            <person name="Mortensen U.H."/>
            <person name="Larsen T.O."/>
            <person name="Devries R.P."/>
            <person name="Grigoriev I.V."/>
            <person name="Machida M."/>
            <person name="Baker S.E."/>
            <person name="Andersen M.R."/>
            <person name="Cantor M.N."/>
            <person name="Hua S.X."/>
        </authorList>
    </citation>
    <scope>NUCLEOTIDE SEQUENCE [LARGE SCALE GENOMIC DNA]</scope>
    <source>
        <strain evidence="1 2">CBS 119388</strain>
    </source>
</reference>
<dbReference type="Proteomes" id="UP000325579">
    <property type="component" value="Unassembled WGS sequence"/>
</dbReference>
<evidence type="ECO:0000313" key="2">
    <source>
        <dbReference type="Proteomes" id="UP000325579"/>
    </source>
</evidence>
<accession>A0A5N7DBU1</accession>
<dbReference type="RefSeq" id="XP_031941013.1">
    <property type="nucleotide sequence ID" value="XM_032082115.1"/>
</dbReference>
<sequence>MWIPQFLEQELRLGWLVSLPNVRLHETNKQHNNPCRSSLEHLHSACCLFSWSEISRAMHGCLTWTAYSS</sequence>
<protein>
    <submittedName>
        <fullName evidence="1">Uncharacterized protein</fullName>
    </submittedName>
</protein>
<name>A0A5N7DBU1_9EURO</name>
<gene>
    <name evidence="1" type="ORF">BDV37DRAFT_249640</name>
</gene>
<keyword evidence="2" id="KW-1185">Reference proteome</keyword>
<dbReference type="GeneID" id="43666806"/>